<evidence type="ECO:0000256" key="11">
    <source>
        <dbReference type="SAM" id="SignalP"/>
    </source>
</evidence>
<proteinExistence type="inferred from homology"/>
<evidence type="ECO:0000256" key="1">
    <source>
        <dbReference type="ARBA" id="ARBA00004177"/>
    </source>
</evidence>
<evidence type="ECO:0000256" key="5">
    <source>
        <dbReference type="ARBA" id="ARBA00022490"/>
    </source>
</evidence>
<evidence type="ECO:0000259" key="12">
    <source>
        <dbReference type="PROSITE" id="PS50195"/>
    </source>
</evidence>
<dbReference type="EMBL" id="BGPR01001222">
    <property type="protein sequence ID" value="GBM48623.1"/>
    <property type="molecule type" value="Genomic_DNA"/>
</dbReference>
<evidence type="ECO:0000256" key="9">
    <source>
        <dbReference type="ARBA" id="ARBA00023136"/>
    </source>
</evidence>
<evidence type="ECO:0000256" key="4">
    <source>
        <dbReference type="ARBA" id="ARBA00022448"/>
    </source>
</evidence>
<dbReference type="GO" id="GO:0005768">
    <property type="term" value="C:endosome"/>
    <property type="evidence" value="ECO:0007669"/>
    <property type="project" value="UniProtKB-SubCell"/>
</dbReference>
<comment type="subcellular location">
    <subcellularLocation>
        <location evidence="2">Cytoplasm</location>
    </subcellularLocation>
    <subcellularLocation>
        <location evidence="10">Endomembrane system</location>
        <topology evidence="10">Peripheral membrane protein</topology>
        <orientation evidence="10">Cytoplasmic side</orientation>
    </subcellularLocation>
    <subcellularLocation>
        <location evidence="1">Endosome</location>
    </subcellularLocation>
</comment>
<dbReference type="Gene3D" id="3.30.1520.10">
    <property type="entry name" value="Phox-like domain"/>
    <property type="match status" value="1"/>
</dbReference>
<evidence type="ECO:0000313" key="14">
    <source>
        <dbReference type="Proteomes" id="UP000499080"/>
    </source>
</evidence>
<keyword evidence="5" id="KW-0963">Cytoplasm</keyword>
<feature type="signal peptide" evidence="11">
    <location>
        <begin position="1"/>
        <end position="23"/>
    </location>
</feature>
<dbReference type="GO" id="GO:1901981">
    <property type="term" value="F:phosphatidylinositol phosphate binding"/>
    <property type="evidence" value="ECO:0007669"/>
    <property type="project" value="TreeGrafter"/>
</dbReference>
<gene>
    <name evidence="13" type="primary">SNX11</name>
    <name evidence="13" type="ORF">AVEN_135003_1</name>
</gene>
<dbReference type="AlphaFoldDB" id="A0A4Y2G4U3"/>
<keyword evidence="7" id="KW-0653">Protein transport</keyword>
<keyword evidence="11" id="KW-0732">Signal</keyword>
<keyword evidence="8" id="KW-0446">Lipid-binding</keyword>
<evidence type="ECO:0000256" key="2">
    <source>
        <dbReference type="ARBA" id="ARBA00004496"/>
    </source>
</evidence>
<dbReference type="InterPro" id="IPR001683">
    <property type="entry name" value="PX_dom"/>
</dbReference>
<keyword evidence="4" id="KW-0813">Transport</keyword>
<evidence type="ECO:0000256" key="8">
    <source>
        <dbReference type="ARBA" id="ARBA00023121"/>
    </source>
</evidence>
<reference evidence="13 14" key="1">
    <citation type="journal article" date="2019" name="Sci. Rep.">
        <title>Orb-weaving spider Araneus ventricosus genome elucidates the spidroin gene catalogue.</title>
        <authorList>
            <person name="Kono N."/>
            <person name="Nakamura H."/>
            <person name="Ohtoshi R."/>
            <person name="Moran D.A.P."/>
            <person name="Shinohara A."/>
            <person name="Yoshida Y."/>
            <person name="Fujiwara M."/>
            <person name="Mori M."/>
            <person name="Tomita M."/>
            <person name="Arakawa K."/>
        </authorList>
    </citation>
    <scope>NUCLEOTIDE SEQUENCE [LARGE SCALE GENOMIC DNA]</scope>
</reference>
<dbReference type="OrthoDB" id="5227681at2759"/>
<keyword evidence="9" id="KW-0472">Membrane</keyword>
<sequence length="226" mass="25607">MTGGLARIISSSLLCNLIIMVLEVSNNDSIYQSFIKIKVESRIEPYASYVNYEINIETNDPSFTFEKSSTRRRYSEFRTLRAMLVKQFRHINTPELPPKAPFKSAFDMDFVEQRRTKLEEFLAKLLSKKIFLSSRAFHLFLQSSCSMTEIKDIVTGKSNYVDVNWPGIVNESVSDLKDEVDKSSDEESSGSCSVPVTLFTTGYNSSPGCKRVSFCDQVTVAEIHTS</sequence>
<accession>A0A4Y2G4U3</accession>
<evidence type="ECO:0000313" key="13">
    <source>
        <dbReference type="EMBL" id="GBM48623.1"/>
    </source>
</evidence>
<feature type="domain" description="PX" evidence="12">
    <location>
        <begin position="30"/>
        <end position="147"/>
    </location>
</feature>
<dbReference type="PROSITE" id="PS50195">
    <property type="entry name" value="PX"/>
    <property type="match status" value="1"/>
</dbReference>
<evidence type="ECO:0000256" key="3">
    <source>
        <dbReference type="ARBA" id="ARBA00010883"/>
    </source>
</evidence>
<dbReference type="InterPro" id="IPR036871">
    <property type="entry name" value="PX_dom_sf"/>
</dbReference>
<evidence type="ECO:0000256" key="7">
    <source>
        <dbReference type="ARBA" id="ARBA00022927"/>
    </source>
</evidence>
<organism evidence="13 14">
    <name type="scientific">Araneus ventricosus</name>
    <name type="common">Orbweaver spider</name>
    <name type="synonym">Epeira ventricosa</name>
    <dbReference type="NCBI Taxonomy" id="182803"/>
    <lineage>
        <taxon>Eukaryota</taxon>
        <taxon>Metazoa</taxon>
        <taxon>Ecdysozoa</taxon>
        <taxon>Arthropoda</taxon>
        <taxon>Chelicerata</taxon>
        <taxon>Arachnida</taxon>
        <taxon>Araneae</taxon>
        <taxon>Araneomorphae</taxon>
        <taxon>Entelegynae</taxon>
        <taxon>Araneoidea</taxon>
        <taxon>Araneidae</taxon>
        <taxon>Araneus</taxon>
    </lineage>
</organism>
<comment type="similarity">
    <text evidence="3">Belongs to the sorting nexin family.</text>
</comment>
<dbReference type="Pfam" id="PF00787">
    <property type="entry name" value="PX"/>
    <property type="match status" value="1"/>
</dbReference>
<dbReference type="GO" id="GO:0006886">
    <property type="term" value="P:intracellular protein transport"/>
    <property type="evidence" value="ECO:0007669"/>
    <property type="project" value="InterPro"/>
</dbReference>
<dbReference type="Proteomes" id="UP000499080">
    <property type="component" value="Unassembled WGS sequence"/>
</dbReference>
<feature type="chain" id="PRO_5021210535" evidence="11">
    <location>
        <begin position="24"/>
        <end position="226"/>
    </location>
</feature>
<dbReference type="GO" id="GO:0016050">
    <property type="term" value="P:vesicle organization"/>
    <property type="evidence" value="ECO:0007669"/>
    <property type="project" value="TreeGrafter"/>
</dbReference>
<dbReference type="SMART" id="SM00312">
    <property type="entry name" value="PX"/>
    <property type="match status" value="1"/>
</dbReference>
<dbReference type="InterPro" id="IPR043544">
    <property type="entry name" value="SNX10/11"/>
</dbReference>
<keyword evidence="6" id="KW-0967">Endosome</keyword>
<keyword evidence="14" id="KW-1185">Reference proteome</keyword>
<evidence type="ECO:0000256" key="10">
    <source>
        <dbReference type="ARBA" id="ARBA00029433"/>
    </source>
</evidence>
<dbReference type="SUPFAM" id="SSF64268">
    <property type="entry name" value="PX domain"/>
    <property type="match status" value="1"/>
</dbReference>
<evidence type="ECO:0000256" key="6">
    <source>
        <dbReference type="ARBA" id="ARBA00022753"/>
    </source>
</evidence>
<dbReference type="PANTHER" id="PTHR46209">
    <property type="entry name" value="PX DOMAIN-CONTAINING PROTEIN"/>
    <property type="match status" value="1"/>
</dbReference>
<comment type="caution">
    <text evidence="13">The sequence shown here is derived from an EMBL/GenBank/DDBJ whole genome shotgun (WGS) entry which is preliminary data.</text>
</comment>
<dbReference type="PANTHER" id="PTHR46209:SF3">
    <property type="entry name" value="PX DOMAIN-CONTAINING PROTEIN"/>
    <property type="match status" value="1"/>
</dbReference>
<protein>
    <submittedName>
        <fullName evidence="13">Sorting nexin-11</fullName>
    </submittedName>
</protein>
<name>A0A4Y2G4U3_ARAVE</name>